<evidence type="ECO:0000313" key="4">
    <source>
        <dbReference type="Proteomes" id="UP000319204"/>
    </source>
</evidence>
<dbReference type="SUPFAM" id="SSF52096">
    <property type="entry name" value="ClpP/crotonase"/>
    <property type="match status" value="1"/>
</dbReference>
<dbReference type="InterPro" id="IPR005151">
    <property type="entry name" value="Tail-specific_protease"/>
</dbReference>
<feature type="domain" description="Tail specific protease" evidence="2">
    <location>
        <begin position="211"/>
        <end position="477"/>
    </location>
</feature>
<evidence type="ECO:0000313" key="3">
    <source>
        <dbReference type="EMBL" id="KAB5492075.1"/>
    </source>
</evidence>
<dbReference type="EMBL" id="VNIK02000001">
    <property type="protein sequence ID" value="KAB5492075.1"/>
    <property type="molecule type" value="Genomic_DNA"/>
</dbReference>
<organism evidence="3 4">
    <name type="scientific">Flagellimonas hadalis</name>
    <dbReference type="NCBI Taxonomy" id="2597517"/>
    <lineage>
        <taxon>Bacteria</taxon>
        <taxon>Pseudomonadati</taxon>
        <taxon>Bacteroidota</taxon>
        <taxon>Flavobacteriia</taxon>
        <taxon>Flavobacteriales</taxon>
        <taxon>Flavobacteriaceae</taxon>
        <taxon>Flagellimonas</taxon>
    </lineage>
</organism>
<dbReference type="SMART" id="SM00245">
    <property type="entry name" value="TSPc"/>
    <property type="match status" value="1"/>
</dbReference>
<evidence type="ECO:0000259" key="2">
    <source>
        <dbReference type="SMART" id="SM00245"/>
    </source>
</evidence>
<sequence>MKLKTLITIFCCLNVFISLAQDDVLTKEQIQGDIEFLRKTLDDKSSYVYLNGYDFNSDFDGYLKKIGDSTQLEDFGLFLSQTLGKIGDRHSSMATIRGYDLNESLFLPFIYAPLHDKVVVLNMGKDNELGIRYPRFPFLKKVDGTDIQDFLQKTRPEDITAPKQTYFTLAVRDIRDIEKNYRLLNKPLPKEIKLTLSDGNWQKDTVVMVPVVDRSERLRPWDEKFGVEYLFVKDEDYNKPEVIEKLFDIEDGIAYIKLPEMASKEEAPLLFERFNSFMKSIKDDSEALIIDVRSNGGGTRDLLYEFAKYVIHPDSIHVVNVTRQRGPIPLPEDYKQSLNNRFLYPMSELTGRERTTVNTFLNTFKPIYEMDDTKYSEYYFGLLNGKKLTGQSFYYDKPVYILANEKTFSAASIFVSVFKGLPNITIVGTTTDGSSGNSDWFDLPNSKLFGKISTMVSFQKDGKILDGFGTAPDIKIERDMDQILWKSDTQLEKLKSIIKGTN</sequence>
<keyword evidence="1" id="KW-0732">Signal</keyword>
<feature type="chain" id="PRO_5024389192" evidence="1">
    <location>
        <begin position="21"/>
        <end position="502"/>
    </location>
</feature>
<feature type="signal peptide" evidence="1">
    <location>
        <begin position="1"/>
        <end position="20"/>
    </location>
</feature>
<comment type="caution">
    <text evidence="3">The sequence shown here is derived from an EMBL/GenBank/DDBJ whole genome shotgun (WGS) entry which is preliminary data.</text>
</comment>
<dbReference type="AlphaFoldDB" id="A0A5N5IW36"/>
<dbReference type="PANTHER" id="PTHR32060:SF30">
    <property type="entry name" value="CARBOXY-TERMINAL PROCESSING PROTEASE CTPA"/>
    <property type="match status" value="1"/>
</dbReference>
<dbReference type="GO" id="GO:0008236">
    <property type="term" value="F:serine-type peptidase activity"/>
    <property type="evidence" value="ECO:0007669"/>
    <property type="project" value="InterPro"/>
</dbReference>
<reference evidence="3" key="1">
    <citation type="submission" date="2019-10" db="EMBL/GenBank/DDBJ databases">
        <title>Muricauda hadale sp. nov., a piezophilic bacterium isolated from hadopelagic water of the Mariana Trench.</title>
        <authorList>
            <person name="Wei Y."/>
        </authorList>
    </citation>
    <scope>NUCLEOTIDE SEQUENCE [LARGE SCALE GENOMIC DNA]</scope>
    <source>
        <strain evidence="3">MT-229</strain>
    </source>
</reference>
<dbReference type="Proteomes" id="UP000319204">
    <property type="component" value="Unassembled WGS sequence"/>
</dbReference>
<name>A0A5N5IW36_9FLAO</name>
<evidence type="ECO:0000256" key="1">
    <source>
        <dbReference type="SAM" id="SignalP"/>
    </source>
</evidence>
<dbReference type="Pfam" id="PF03572">
    <property type="entry name" value="Peptidase_S41"/>
    <property type="match status" value="1"/>
</dbReference>
<dbReference type="Gene3D" id="3.90.226.10">
    <property type="entry name" value="2-enoyl-CoA Hydratase, Chain A, domain 1"/>
    <property type="match status" value="1"/>
</dbReference>
<dbReference type="PANTHER" id="PTHR32060">
    <property type="entry name" value="TAIL-SPECIFIC PROTEASE"/>
    <property type="match status" value="1"/>
</dbReference>
<dbReference type="GO" id="GO:0030288">
    <property type="term" value="C:outer membrane-bounded periplasmic space"/>
    <property type="evidence" value="ECO:0007669"/>
    <property type="project" value="TreeGrafter"/>
</dbReference>
<keyword evidence="4" id="KW-1185">Reference proteome</keyword>
<dbReference type="GO" id="GO:0004175">
    <property type="term" value="F:endopeptidase activity"/>
    <property type="evidence" value="ECO:0007669"/>
    <property type="project" value="TreeGrafter"/>
</dbReference>
<dbReference type="OrthoDB" id="2327485at2"/>
<protein>
    <submittedName>
        <fullName evidence="3">Peptidase S41</fullName>
    </submittedName>
</protein>
<dbReference type="GO" id="GO:0006508">
    <property type="term" value="P:proteolysis"/>
    <property type="evidence" value="ECO:0007669"/>
    <property type="project" value="InterPro"/>
</dbReference>
<dbReference type="GO" id="GO:0007165">
    <property type="term" value="P:signal transduction"/>
    <property type="evidence" value="ECO:0007669"/>
    <property type="project" value="TreeGrafter"/>
</dbReference>
<proteinExistence type="predicted"/>
<dbReference type="InterPro" id="IPR029045">
    <property type="entry name" value="ClpP/crotonase-like_dom_sf"/>
</dbReference>
<accession>A0A5N5IW36</accession>
<gene>
    <name evidence="3" type="ORF">FOT42_003735</name>
</gene>
<dbReference type="RefSeq" id="WP_151889216.1">
    <property type="nucleotide sequence ID" value="NZ_VNIK02000001.1"/>
</dbReference>